<dbReference type="PROSITE" id="PS52016">
    <property type="entry name" value="TONB_DEPENDENT_REC_3"/>
    <property type="match status" value="1"/>
</dbReference>
<dbReference type="Gene3D" id="2.60.40.1120">
    <property type="entry name" value="Carboxypeptidase-like, regulatory domain"/>
    <property type="match status" value="1"/>
</dbReference>
<dbReference type="InterPro" id="IPR036942">
    <property type="entry name" value="Beta-barrel_TonB_sf"/>
</dbReference>
<dbReference type="PROSITE" id="PS00061">
    <property type="entry name" value="ADH_SHORT"/>
    <property type="match status" value="1"/>
</dbReference>
<comment type="subcellular location">
    <subcellularLocation>
        <location evidence="1 14">Cell outer membrane</location>
        <topology evidence="1 14">Multi-pass membrane protein</topology>
    </subcellularLocation>
</comment>
<dbReference type="Pfam" id="PF00593">
    <property type="entry name" value="TonB_dep_Rec_b-barrel"/>
    <property type="match status" value="1"/>
</dbReference>
<dbReference type="InterPro" id="IPR000531">
    <property type="entry name" value="Beta-barrel_TonB"/>
</dbReference>
<dbReference type="CDD" id="cd01347">
    <property type="entry name" value="ligand_gated_channel"/>
    <property type="match status" value="1"/>
</dbReference>
<keyword evidence="11 14" id="KW-0472">Membrane</keyword>
<dbReference type="GO" id="GO:0038023">
    <property type="term" value="F:signaling receptor activity"/>
    <property type="evidence" value="ECO:0007669"/>
    <property type="project" value="InterPro"/>
</dbReference>
<dbReference type="InterPro" id="IPR010917">
    <property type="entry name" value="TonB_rcpt_CS"/>
</dbReference>
<dbReference type="InterPro" id="IPR013784">
    <property type="entry name" value="Carb-bd-like_fold"/>
</dbReference>
<dbReference type="AlphaFoldDB" id="A0A3E1YHX5"/>
<accession>A0A3E1YHX5</accession>
<dbReference type="NCBIfam" id="TIGR01783">
    <property type="entry name" value="TonB-siderophor"/>
    <property type="match status" value="1"/>
</dbReference>
<dbReference type="GO" id="GO:0030246">
    <property type="term" value="F:carbohydrate binding"/>
    <property type="evidence" value="ECO:0007669"/>
    <property type="project" value="InterPro"/>
</dbReference>
<evidence type="ECO:0000256" key="13">
    <source>
        <dbReference type="ARBA" id="ARBA00023237"/>
    </source>
</evidence>
<sequence length="812" mass="89516">MGKYFTSFFLLLFSFSVITKAQTSTGTIKGKITTSDGEPAAFVTVQIKQNSRGTVTDEKGEFTFRRVSTGPHTLEVSLVGYEPLSKTVTVGGNQTSDVSLQLQVSKTQLTEVTIIGKNKLANKESEQVAKLPLKYLENPQVYNVIGKDLLKQQVITGFDDALKNAPGVSKLWSSTGRPTDGAGYYSMRGFAVQPSMINGVAGISNGNIDPADVDRIEVIKGPSGTLFGSSLISFGGLINIVTKKPYDVFGGEISYTGGGFGLNRITADFNTPLTKDKSVLLRTNAAYHSENSFQDAGFRRSFFLSPNLTYKVNDRLTFNVNTEFFNGESTNTLMVFLNRYRKLIATNPAELGMDFNRSFTSNDITYKNPTVNLFGQATYKISDKWTSQTNVSRSSRKSNGYFSYVMFLDQGDNTVHKPNDSLLSRFVYHQNSTTTTTDVQQNFIGDFKLGSLRNRVVMGLDFLSVNTYNDNSPYLLFDLVSAVNKQDPRYSMLNRQAVDAKLAAATSPGSHNDLTNYTYSAYISDVLNITKNLAAMASVRIDHFVNKPTKDYTTSEKYDDGFSQTAVSPKFGLSYEIVPEKVSLFANYMNGFSNLAPIVQPLPELSGNLKPQQANQIEGGVKLDLLKNRLTMTASYYNILVTNMTRSASIVKDGITYNYTIQDGKQRSKGAEFDLVANPLPGLNIVAGYGYNDSKMIDADEDVEGRRPVSAGPKHLANWWLSYTATKGAVHGLGFGFGGNYASENMITNSAVTGIFTLPSYTVLNASIFYQVKAYRLALKLDNLTNKEYFGGWTTVEKQLPRRLSANVTFNF</sequence>
<evidence type="ECO:0000256" key="7">
    <source>
        <dbReference type="ARBA" id="ARBA00022729"/>
    </source>
</evidence>
<organism evidence="19 20">
    <name type="scientific">Chitinophaga silvatica</name>
    <dbReference type="NCBI Taxonomy" id="2282649"/>
    <lineage>
        <taxon>Bacteria</taxon>
        <taxon>Pseudomonadati</taxon>
        <taxon>Bacteroidota</taxon>
        <taxon>Chitinophagia</taxon>
        <taxon>Chitinophagales</taxon>
        <taxon>Chitinophagaceae</taxon>
        <taxon>Chitinophaga</taxon>
    </lineage>
</organism>
<evidence type="ECO:0000313" key="20">
    <source>
        <dbReference type="Proteomes" id="UP000260644"/>
    </source>
</evidence>
<dbReference type="GO" id="GO:0009279">
    <property type="term" value="C:cell outer membrane"/>
    <property type="evidence" value="ECO:0007669"/>
    <property type="project" value="UniProtKB-SubCell"/>
</dbReference>
<dbReference type="Proteomes" id="UP000260644">
    <property type="component" value="Unassembled WGS sequence"/>
</dbReference>
<dbReference type="Gene3D" id="2.40.170.20">
    <property type="entry name" value="TonB-dependent receptor, beta-barrel domain"/>
    <property type="match status" value="1"/>
</dbReference>
<dbReference type="InterPro" id="IPR010105">
    <property type="entry name" value="TonB_sidphr_rcpt"/>
</dbReference>
<dbReference type="EMBL" id="QPMM01000001">
    <property type="protein sequence ID" value="RFS26971.1"/>
    <property type="molecule type" value="Genomic_DNA"/>
</dbReference>
<proteinExistence type="inferred from homology"/>
<evidence type="ECO:0000259" key="18">
    <source>
        <dbReference type="Pfam" id="PF07715"/>
    </source>
</evidence>
<dbReference type="PANTHER" id="PTHR32552">
    <property type="entry name" value="FERRICHROME IRON RECEPTOR-RELATED"/>
    <property type="match status" value="1"/>
</dbReference>
<feature type="signal peptide" evidence="16">
    <location>
        <begin position="1"/>
        <end position="21"/>
    </location>
</feature>
<evidence type="ECO:0000256" key="2">
    <source>
        <dbReference type="ARBA" id="ARBA00009810"/>
    </source>
</evidence>
<feature type="domain" description="TonB-dependent receptor-like beta-barrel" evidence="17">
    <location>
        <begin position="411"/>
        <end position="784"/>
    </location>
</feature>
<evidence type="ECO:0000256" key="5">
    <source>
        <dbReference type="ARBA" id="ARBA00022496"/>
    </source>
</evidence>
<keyword evidence="3 14" id="KW-0813">Transport</keyword>
<keyword evidence="7 16" id="KW-0732">Signal</keyword>
<dbReference type="InterPro" id="IPR037066">
    <property type="entry name" value="Plug_dom_sf"/>
</dbReference>
<comment type="similarity">
    <text evidence="2 14 15">Belongs to the TonB-dependent receptor family.</text>
</comment>
<evidence type="ECO:0000256" key="12">
    <source>
        <dbReference type="ARBA" id="ARBA00023170"/>
    </source>
</evidence>
<evidence type="ECO:0000256" key="6">
    <source>
        <dbReference type="ARBA" id="ARBA00022692"/>
    </source>
</evidence>
<dbReference type="PROSITE" id="PS01156">
    <property type="entry name" value="TONB_DEPENDENT_REC_2"/>
    <property type="match status" value="1"/>
</dbReference>
<evidence type="ECO:0000256" key="16">
    <source>
        <dbReference type="SAM" id="SignalP"/>
    </source>
</evidence>
<evidence type="ECO:0000256" key="4">
    <source>
        <dbReference type="ARBA" id="ARBA00022452"/>
    </source>
</evidence>
<dbReference type="Pfam" id="PF13715">
    <property type="entry name" value="CarbopepD_reg_2"/>
    <property type="match status" value="1"/>
</dbReference>
<dbReference type="InterPro" id="IPR012910">
    <property type="entry name" value="Plug_dom"/>
</dbReference>
<evidence type="ECO:0000256" key="10">
    <source>
        <dbReference type="ARBA" id="ARBA00023077"/>
    </source>
</evidence>
<dbReference type="Gene3D" id="2.170.130.10">
    <property type="entry name" value="TonB-dependent receptor, plug domain"/>
    <property type="match status" value="1"/>
</dbReference>
<reference evidence="19 20" key="1">
    <citation type="submission" date="2018-07" db="EMBL/GenBank/DDBJ databases">
        <title>Chitinophaga K2CV101002-2 sp. nov., isolated from a monsoon evergreen broad-leaved forest soil.</title>
        <authorList>
            <person name="Lv Y."/>
        </authorList>
    </citation>
    <scope>NUCLEOTIDE SEQUENCE [LARGE SCALE GENOMIC DNA]</scope>
    <source>
        <strain evidence="19 20">GDMCC 1.1288</strain>
    </source>
</reference>
<gene>
    <name evidence="19" type="ORF">DVR12_04090</name>
</gene>
<keyword evidence="20" id="KW-1185">Reference proteome</keyword>
<dbReference type="InterPro" id="IPR039426">
    <property type="entry name" value="TonB-dep_rcpt-like"/>
</dbReference>
<evidence type="ECO:0000256" key="14">
    <source>
        <dbReference type="PROSITE-ProRule" id="PRU01360"/>
    </source>
</evidence>
<evidence type="ECO:0000256" key="11">
    <source>
        <dbReference type="ARBA" id="ARBA00023136"/>
    </source>
</evidence>
<dbReference type="GO" id="GO:0015344">
    <property type="term" value="F:siderophore uptake transmembrane transporter activity"/>
    <property type="evidence" value="ECO:0007669"/>
    <property type="project" value="TreeGrafter"/>
</dbReference>
<evidence type="ECO:0000259" key="17">
    <source>
        <dbReference type="Pfam" id="PF00593"/>
    </source>
</evidence>
<dbReference type="SUPFAM" id="SSF49452">
    <property type="entry name" value="Starch-binding domain-like"/>
    <property type="match status" value="1"/>
</dbReference>
<evidence type="ECO:0000256" key="1">
    <source>
        <dbReference type="ARBA" id="ARBA00004571"/>
    </source>
</evidence>
<dbReference type="GO" id="GO:0015891">
    <property type="term" value="P:siderophore transport"/>
    <property type="evidence" value="ECO:0007669"/>
    <property type="project" value="InterPro"/>
</dbReference>
<keyword evidence="13 14" id="KW-0998">Cell outer membrane</keyword>
<comment type="caution">
    <text evidence="19">The sequence shown here is derived from an EMBL/GenBank/DDBJ whole genome shotgun (WGS) entry which is preliminary data.</text>
</comment>
<keyword evidence="5" id="KW-0410">Iron transport</keyword>
<name>A0A3E1YHX5_9BACT</name>
<dbReference type="RefSeq" id="WP_116974163.1">
    <property type="nucleotide sequence ID" value="NZ_QPMM01000001.1"/>
</dbReference>
<evidence type="ECO:0000256" key="3">
    <source>
        <dbReference type="ARBA" id="ARBA00022448"/>
    </source>
</evidence>
<evidence type="ECO:0000256" key="9">
    <source>
        <dbReference type="ARBA" id="ARBA00023065"/>
    </source>
</evidence>
<protein>
    <submittedName>
        <fullName evidence="19">TonB-dependent siderophore receptor</fullName>
    </submittedName>
</protein>
<evidence type="ECO:0000256" key="15">
    <source>
        <dbReference type="RuleBase" id="RU003357"/>
    </source>
</evidence>
<keyword evidence="12 19" id="KW-0675">Receptor</keyword>
<evidence type="ECO:0000313" key="19">
    <source>
        <dbReference type="EMBL" id="RFS26971.1"/>
    </source>
</evidence>
<keyword evidence="4 14" id="KW-1134">Transmembrane beta strand</keyword>
<dbReference type="PANTHER" id="PTHR32552:SF68">
    <property type="entry name" value="FERRICHROME OUTER MEMBRANE TRANSPORTER_PHAGE RECEPTOR"/>
    <property type="match status" value="1"/>
</dbReference>
<dbReference type="SUPFAM" id="SSF56935">
    <property type="entry name" value="Porins"/>
    <property type="match status" value="1"/>
</dbReference>
<evidence type="ECO:0000256" key="8">
    <source>
        <dbReference type="ARBA" id="ARBA00023004"/>
    </source>
</evidence>
<keyword evidence="10 15" id="KW-0798">TonB box</keyword>
<keyword evidence="9" id="KW-0406">Ion transport</keyword>
<dbReference type="Pfam" id="PF07715">
    <property type="entry name" value="Plug"/>
    <property type="match status" value="1"/>
</dbReference>
<dbReference type="OrthoDB" id="9758472at2"/>
<feature type="domain" description="TonB-dependent receptor plug" evidence="18">
    <location>
        <begin position="137"/>
        <end position="230"/>
    </location>
</feature>
<keyword evidence="6 14" id="KW-0812">Transmembrane</keyword>
<keyword evidence="8" id="KW-0408">Iron</keyword>
<dbReference type="InterPro" id="IPR020904">
    <property type="entry name" value="Sc_DH/Rdtase_CS"/>
</dbReference>
<feature type="chain" id="PRO_5017542843" evidence="16">
    <location>
        <begin position="22"/>
        <end position="812"/>
    </location>
</feature>